<comment type="caution">
    <text evidence="3">The sequence shown here is derived from an EMBL/GenBank/DDBJ whole genome shotgun (WGS) entry which is preliminary data.</text>
</comment>
<proteinExistence type="predicted"/>
<gene>
    <name evidence="3" type="ORF">GR328_13235</name>
</gene>
<dbReference type="Pfam" id="PF00072">
    <property type="entry name" value="Response_reg"/>
    <property type="match status" value="1"/>
</dbReference>
<keyword evidence="1" id="KW-0597">Phosphoprotein</keyword>
<dbReference type="Proteomes" id="UP000436483">
    <property type="component" value="Unassembled WGS sequence"/>
</dbReference>
<dbReference type="PROSITE" id="PS50110">
    <property type="entry name" value="RESPONSE_REGULATORY"/>
    <property type="match status" value="1"/>
</dbReference>
<dbReference type="InterPro" id="IPR011006">
    <property type="entry name" value="CheY-like_superfamily"/>
</dbReference>
<feature type="domain" description="Response regulatory" evidence="2">
    <location>
        <begin position="8"/>
        <end position="119"/>
    </location>
</feature>
<dbReference type="OrthoDB" id="8018327at2"/>
<dbReference type="AlphaFoldDB" id="A0A7X3SPF7"/>
<evidence type="ECO:0000259" key="2">
    <source>
        <dbReference type="PROSITE" id="PS50110"/>
    </source>
</evidence>
<dbReference type="Gene3D" id="3.40.50.2300">
    <property type="match status" value="1"/>
</dbReference>
<reference evidence="3 4" key="1">
    <citation type="submission" date="2019-12" db="EMBL/GenBank/DDBJ databases">
        <authorList>
            <person name="Yuan C.-G."/>
        </authorList>
    </citation>
    <scope>NUCLEOTIDE SEQUENCE [LARGE SCALE GENOMIC DNA]</scope>
    <source>
        <strain evidence="3 4">KCTC 23863</strain>
    </source>
</reference>
<name>A0A7X3SPF7_9HYPH</name>
<dbReference type="SUPFAM" id="SSF52172">
    <property type="entry name" value="CheY-like"/>
    <property type="match status" value="1"/>
</dbReference>
<dbReference type="RefSeq" id="WP_160884986.1">
    <property type="nucleotide sequence ID" value="NZ_WURB01000008.1"/>
</dbReference>
<evidence type="ECO:0000313" key="3">
    <source>
        <dbReference type="EMBL" id="MXQ12407.1"/>
    </source>
</evidence>
<dbReference type="EMBL" id="WURB01000008">
    <property type="protein sequence ID" value="MXQ12407.1"/>
    <property type="molecule type" value="Genomic_DNA"/>
</dbReference>
<sequence length="131" mass="14155">MFTQSQFCCLVAEDQALIGMALEATLEDAGVAVAGPFPSCRDALAWVEDHTPEFAIVDYKLKDGPCTELARALLARNVPVIIYSGYPHGDDLPAEFRGLPWLEKPTARADLLAAVAQVVPSISERVPHPLP</sequence>
<feature type="modified residue" description="4-aspartylphosphate" evidence="1">
    <location>
        <position position="58"/>
    </location>
</feature>
<accession>A0A7X3SPF7</accession>
<dbReference type="SMART" id="SM00448">
    <property type="entry name" value="REC"/>
    <property type="match status" value="1"/>
</dbReference>
<reference evidence="3 4" key="2">
    <citation type="submission" date="2020-01" db="EMBL/GenBank/DDBJ databases">
        <title>Microvirga sp. nov., an arsenate reduction bacterium isolated from Tibet hotspring sediments.</title>
        <authorList>
            <person name="Xian W.-D."/>
            <person name="Li W.-J."/>
        </authorList>
    </citation>
    <scope>NUCLEOTIDE SEQUENCE [LARGE SCALE GENOMIC DNA]</scope>
    <source>
        <strain evidence="3 4">KCTC 23863</strain>
    </source>
</reference>
<dbReference type="InterPro" id="IPR001789">
    <property type="entry name" value="Sig_transdc_resp-reg_receiver"/>
</dbReference>
<evidence type="ECO:0000256" key="1">
    <source>
        <dbReference type="PROSITE-ProRule" id="PRU00169"/>
    </source>
</evidence>
<protein>
    <submittedName>
        <fullName evidence="3">Response regulator</fullName>
    </submittedName>
</protein>
<keyword evidence="4" id="KW-1185">Reference proteome</keyword>
<organism evidence="3 4">
    <name type="scientific">Microvirga makkahensis</name>
    <dbReference type="NCBI Taxonomy" id="1128670"/>
    <lineage>
        <taxon>Bacteria</taxon>
        <taxon>Pseudomonadati</taxon>
        <taxon>Pseudomonadota</taxon>
        <taxon>Alphaproteobacteria</taxon>
        <taxon>Hyphomicrobiales</taxon>
        <taxon>Methylobacteriaceae</taxon>
        <taxon>Microvirga</taxon>
    </lineage>
</organism>
<evidence type="ECO:0000313" key="4">
    <source>
        <dbReference type="Proteomes" id="UP000436483"/>
    </source>
</evidence>
<dbReference type="GO" id="GO:0000160">
    <property type="term" value="P:phosphorelay signal transduction system"/>
    <property type="evidence" value="ECO:0007669"/>
    <property type="project" value="InterPro"/>
</dbReference>